<reference evidence="5 6" key="1">
    <citation type="submission" date="2017-04" db="EMBL/GenBank/DDBJ databases">
        <title>Genome Sequence of the Model Brown-Rot Fungus Postia placenta SB12.</title>
        <authorList>
            <consortium name="DOE Joint Genome Institute"/>
            <person name="Gaskell J."/>
            <person name="Kersten P."/>
            <person name="Larrondo L.F."/>
            <person name="Canessa P."/>
            <person name="Martinez D."/>
            <person name="Hibbett D."/>
            <person name="Schmoll M."/>
            <person name="Kubicek C.P."/>
            <person name="Martinez A.T."/>
            <person name="Yadav J."/>
            <person name="Master E."/>
            <person name="Magnuson J.K."/>
            <person name="James T."/>
            <person name="Yaver D."/>
            <person name="Berka R."/>
            <person name="Labutti K."/>
            <person name="Lipzen A."/>
            <person name="Aerts A."/>
            <person name="Barry K."/>
            <person name="Henrissat B."/>
            <person name="Blanchette R."/>
            <person name="Grigoriev I."/>
            <person name="Cullen D."/>
        </authorList>
    </citation>
    <scope>NUCLEOTIDE SEQUENCE [LARGE SCALE GENOMIC DNA]</scope>
    <source>
        <strain evidence="5 6">MAD-698-R-SB12</strain>
    </source>
</reference>
<dbReference type="InterPro" id="IPR011990">
    <property type="entry name" value="TPR-like_helical_dom_sf"/>
</dbReference>
<dbReference type="RefSeq" id="XP_024340515.1">
    <property type="nucleotide sequence ID" value="XM_024485046.1"/>
</dbReference>
<dbReference type="Proteomes" id="UP000194127">
    <property type="component" value="Unassembled WGS sequence"/>
</dbReference>
<dbReference type="SMART" id="SM00028">
    <property type="entry name" value="TPR"/>
    <property type="match status" value="7"/>
</dbReference>
<feature type="compositionally biased region" description="Basic and acidic residues" evidence="4">
    <location>
        <begin position="624"/>
        <end position="636"/>
    </location>
</feature>
<dbReference type="InterPro" id="IPR021183">
    <property type="entry name" value="NatA_aux_su"/>
</dbReference>
<evidence type="ECO:0000256" key="1">
    <source>
        <dbReference type="ARBA" id="ARBA00022737"/>
    </source>
</evidence>
<accession>A0A1X6N522</accession>
<dbReference type="SUPFAM" id="SSF48452">
    <property type="entry name" value="TPR-like"/>
    <property type="match status" value="2"/>
</dbReference>
<sequence length="865" mass="97358">MPPTPPNRALSSKEATLFREVLNLYETRQLKKGLKTADLILKKCPQHGETLCMKGLILTHLGKREEGVELVKQGIRLDLTSHICWHVFGLIQKGEKKYDEALKSYTQALKYDKENLNILRDAAHLQTQLRMFDGLVETRHTLLRLRPTLRQNWIGLAVAYHLNGNLPEACNVLELYQKTLKNVPDYDVEHSEVLLYHVHLQEKMGNYNEALTMLDICARSRAIIDRIAIMEFRARLMSKLYMPDAEHSWQALIEQNPECHQYYKGFLQNRGIDLDAMTEETRGLALQSLLDFSQQLNRATAPRRLALNLAQGDQFRNLADAYLRAGLEKGIPSLFADVKALYKDVQKQQVIEDLVETLRESLLPLQPSDSSNIEPTTYLWTLYFLAQHHSYLSRHKRALELLRTAMDHTPTLPELYIFQARVLKRCGDPIGAARSLDEARVLDLQDRFLNTKCAKYRMRAGHVDEAADILGLFTKANAVSPGADLEDMQSLLYLTEEAAAHLRKGNLGMALKKYTAIQKVFDEWDDDQFDFHGYSLRKFTINVYLDLITWEDHLRSHPDYISSAIAASQIYVRLHDDPSLATRGSSTTNMTDAEKKAKKKAKKAEKKSQEESKKVTATASASPNEDKGLELGPAKDDDPDGMKLLQVQDLLERAAKWLAPLGTLAKGNLNAWIVIYDVAVRRKKYLRAVKALNSAHALDADHPELHVRKAHFKLALSSAQEQPAELVGPVVTAALTNLLPDELSLELFNSQYLQRHSTDARAILASAKVSRLLNAPKDEVESAVFAALNPDVQLDIKASTAQNVLVFLNDIGSSRADEFRQACDGKFALSTVFKLPSETAGLRWSALPPDEPMSAGEADKAEVMS</sequence>
<dbReference type="PIRSF" id="PIRSF000422">
    <property type="entry name" value="N-terminal-AcTrfase-A_aux_su"/>
    <property type="match status" value="1"/>
</dbReference>
<feature type="region of interest" description="Disordered" evidence="4">
    <location>
        <begin position="844"/>
        <end position="865"/>
    </location>
</feature>
<dbReference type="Pfam" id="PF12569">
    <property type="entry name" value="NatA_aux_su"/>
    <property type="match status" value="1"/>
</dbReference>
<dbReference type="Pfam" id="PF13181">
    <property type="entry name" value="TPR_8"/>
    <property type="match status" value="1"/>
</dbReference>
<feature type="compositionally biased region" description="Polar residues" evidence="4">
    <location>
        <begin position="582"/>
        <end position="591"/>
    </location>
</feature>
<keyword evidence="6" id="KW-1185">Reference proteome</keyword>
<protein>
    <submittedName>
        <fullName evidence="5">Uncharacterized protein</fullName>
    </submittedName>
</protein>
<dbReference type="PROSITE" id="PS50005">
    <property type="entry name" value="TPR"/>
    <property type="match status" value="1"/>
</dbReference>
<dbReference type="FunFam" id="1.25.40.1040:FF:000003">
    <property type="entry name" value="N-terminal acetyltransferase A, auxiliary subunit"/>
    <property type="match status" value="1"/>
</dbReference>
<keyword evidence="1" id="KW-0677">Repeat</keyword>
<evidence type="ECO:0000313" key="6">
    <source>
        <dbReference type="Proteomes" id="UP000194127"/>
    </source>
</evidence>
<feature type="region of interest" description="Disordered" evidence="4">
    <location>
        <begin position="581"/>
        <end position="640"/>
    </location>
</feature>
<evidence type="ECO:0000313" key="5">
    <source>
        <dbReference type="EMBL" id="OSX63721.1"/>
    </source>
</evidence>
<dbReference type="OrthoDB" id="10263032at2759"/>
<evidence type="ECO:0000256" key="2">
    <source>
        <dbReference type="ARBA" id="ARBA00022803"/>
    </source>
</evidence>
<dbReference type="GO" id="GO:0031415">
    <property type="term" value="C:NatA complex"/>
    <property type="evidence" value="ECO:0007669"/>
    <property type="project" value="TreeGrafter"/>
</dbReference>
<evidence type="ECO:0000256" key="4">
    <source>
        <dbReference type="SAM" id="MobiDB-lite"/>
    </source>
</evidence>
<dbReference type="GeneID" id="36329995"/>
<dbReference type="PANTHER" id="PTHR22767">
    <property type="entry name" value="N-TERMINAL ACETYLTRANSFERASE-RELATED"/>
    <property type="match status" value="1"/>
</dbReference>
<keyword evidence="2 3" id="KW-0802">TPR repeat</keyword>
<dbReference type="Gene3D" id="1.25.40.1010">
    <property type="match status" value="1"/>
</dbReference>
<proteinExistence type="predicted"/>
<name>A0A1X6N522_9APHY</name>
<dbReference type="PANTHER" id="PTHR22767:SF2">
    <property type="entry name" value="N(ALPHA)-ACETYLTRANSFERASE 15_16, ISOFORM A"/>
    <property type="match status" value="1"/>
</dbReference>
<feature type="repeat" description="TPR" evidence="3">
    <location>
        <begin position="82"/>
        <end position="115"/>
    </location>
</feature>
<feature type="compositionally biased region" description="Basic residues" evidence="4">
    <location>
        <begin position="596"/>
        <end position="605"/>
    </location>
</feature>
<dbReference type="AlphaFoldDB" id="A0A1X6N522"/>
<organism evidence="5 6">
    <name type="scientific">Postia placenta MAD-698-R-SB12</name>
    <dbReference type="NCBI Taxonomy" id="670580"/>
    <lineage>
        <taxon>Eukaryota</taxon>
        <taxon>Fungi</taxon>
        <taxon>Dikarya</taxon>
        <taxon>Basidiomycota</taxon>
        <taxon>Agaricomycotina</taxon>
        <taxon>Agaricomycetes</taxon>
        <taxon>Polyporales</taxon>
        <taxon>Adustoporiaceae</taxon>
        <taxon>Rhodonia</taxon>
    </lineage>
</organism>
<dbReference type="Gene3D" id="1.25.40.1040">
    <property type="match status" value="1"/>
</dbReference>
<gene>
    <name evidence="5" type="ORF">POSPLADRAFT_1139514</name>
</gene>
<dbReference type="InterPro" id="IPR019734">
    <property type="entry name" value="TPR_rpt"/>
</dbReference>
<evidence type="ECO:0000256" key="3">
    <source>
        <dbReference type="PROSITE-ProRule" id="PRU00339"/>
    </source>
</evidence>
<dbReference type="EMBL" id="KZ110595">
    <property type="protein sequence ID" value="OSX63721.1"/>
    <property type="molecule type" value="Genomic_DNA"/>
</dbReference>
<dbReference type="STRING" id="670580.A0A1X6N522"/>